<dbReference type="CDD" id="cd00430">
    <property type="entry name" value="PLPDE_III_AR"/>
    <property type="match status" value="1"/>
</dbReference>
<dbReference type="EMBL" id="JAGINW010000001">
    <property type="protein sequence ID" value="MBP2322526.1"/>
    <property type="molecule type" value="Genomic_DNA"/>
</dbReference>
<dbReference type="Proteomes" id="UP001519332">
    <property type="component" value="Unassembled WGS sequence"/>
</dbReference>
<name>A0ABS4TFB5_9PSEU</name>
<organism evidence="6 7">
    <name type="scientific">Kibdelosporangium banguiense</name>
    <dbReference type="NCBI Taxonomy" id="1365924"/>
    <lineage>
        <taxon>Bacteria</taxon>
        <taxon>Bacillati</taxon>
        <taxon>Actinomycetota</taxon>
        <taxon>Actinomycetes</taxon>
        <taxon>Pseudonocardiales</taxon>
        <taxon>Pseudonocardiaceae</taxon>
        <taxon>Kibdelosporangium</taxon>
    </lineage>
</organism>
<dbReference type="SUPFAM" id="SSF51419">
    <property type="entry name" value="PLP-binding barrel"/>
    <property type="match status" value="1"/>
</dbReference>
<dbReference type="InterPro" id="IPR011079">
    <property type="entry name" value="Ala_racemase_C"/>
</dbReference>
<comment type="cofactor">
    <cofactor evidence="1 4">
        <name>pyridoxal 5'-phosphate</name>
        <dbReference type="ChEBI" id="CHEBI:597326"/>
    </cofactor>
</comment>
<keyword evidence="3 4" id="KW-0413">Isomerase</keyword>
<keyword evidence="2 4" id="KW-0663">Pyridoxal phosphate</keyword>
<dbReference type="HAMAP" id="MF_01201">
    <property type="entry name" value="Ala_racemase"/>
    <property type="match status" value="1"/>
</dbReference>
<reference evidence="6 7" key="1">
    <citation type="submission" date="2021-03" db="EMBL/GenBank/DDBJ databases">
        <title>Sequencing the genomes of 1000 actinobacteria strains.</title>
        <authorList>
            <person name="Klenk H.-P."/>
        </authorList>
    </citation>
    <scope>NUCLEOTIDE SEQUENCE [LARGE SCALE GENOMIC DNA]</scope>
    <source>
        <strain evidence="6 7">DSM 46670</strain>
    </source>
</reference>
<comment type="caution">
    <text evidence="6">The sequence shown here is derived from an EMBL/GenBank/DDBJ whole genome shotgun (WGS) entry which is preliminary data.</text>
</comment>
<dbReference type="Pfam" id="PF00842">
    <property type="entry name" value="Ala_racemase_C"/>
    <property type="match status" value="1"/>
</dbReference>
<gene>
    <name evidence="6" type="ORF">JOF56_002911</name>
</gene>
<dbReference type="InterPro" id="IPR009006">
    <property type="entry name" value="Ala_racemase/Decarboxylase_C"/>
</dbReference>
<evidence type="ECO:0000256" key="3">
    <source>
        <dbReference type="ARBA" id="ARBA00023235"/>
    </source>
</evidence>
<protein>
    <recommendedName>
        <fullName evidence="4">Alanine racemase</fullName>
        <ecNumber evidence="4">5.1.1.1</ecNumber>
    </recommendedName>
</protein>
<dbReference type="InterPro" id="IPR020622">
    <property type="entry name" value="Ala_racemase_pyridoxalP-BS"/>
</dbReference>
<dbReference type="PROSITE" id="PS00395">
    <property type="entry name" value="ALANINE_RACEMASE"/>
    <property type="match status" value="1"/>
</dbReference>
<proteinExistence type="inferred from homology"/>
<dbReference type="NCBIfam" id="TIGR00492">
    <property type="entry name" value="alr"/>
    <property type="match status" value="1"/>
</dbReference>
<dbReference type="SMART" id="SM01005">
    <property type="entry name" value="Ala_racemase_C"/>
    <property type="match status" value="1"/>
</dbReference>
<dbReference type="Pfam" id="PF01168">
    <property type="entry name" value="Ala_racemase_N"/>
    <property type="match status" value="1"/>
</dbReference>
<evidence type="ECO:0000256" key="1">
    <source>
        <dbReference type="ARBA" id="ARBA00001933"/>
    </source>
</evidence>
<dbReference type="Gene3D" id="3.20.20.10">
    <property type="entry name" value="Alanine racemase"/>
    <property type="match status" value="1"/>
</dbReference>
<evidence type="ECO:0000259" key="5">
    <source>
        <dbReference type="SMART" id="SM01005"/>
    </source>
</evidence>
<dbReference type="InterPro" id="IPR000821">
    <property type="entry name" value="Ala_racemase"/>
</dbReference>
<dbReference type="Gene3D" id="2.40.37.10">
    <property type="entry name" value="Lyase, Ornithine Decarboxylase, Chain A, domain 1"/>
    <property type="match status" value="1"/>
</dbReference>
<evidence type="ECO:0000313" key="6">
    <source>
        <dbReference type="EMBL" id="MBP2322526.1"/>
    </source>
</evidence>
<feature type="domain" description="Alanine racemase C-terminal" evidence="5">
    <location>
        <begin position="229"/>
        <end position="357"/>
    </location>
</feature>
<dbReference type="PANTHER" id="PTHR30511:SF0">
    <property type="entry name" value="ALANINE RACEMASE, CATABOLIC-RELATED"/>
    <property type="match status" value="1"/>
</dbReference>
<feature type="active site" description="Proton acceptor; specific for L-alanine" evidence="4">
    <location>
        <position position="250"/>
    </location>
</feature>
<feature type="binding site" evidence="4">
    <location>
        <position position="128"/>
    </location>
    <ligand>
        <name>substrate</name>
    </ligand>
</feature>
<keyword evidence="7" id="KW-1185">Reference proteome</keyword>
<sequence length="360" mass="38483">MSDQNAPRAEAVVDLDALRHNVALLAERAQVAVMAVVKADGYGHGAVPVARAALEAGATWLGSCSAAEAVDLRKAGIEAPILAWLYAAGEDLSDAIAAGVELGVSSLDELRAAEGAPIHLKIDTGLNRNGCPESEWAALVKAAKGHNVRAVWSHLASADEPGDPSVDRQAERFERAYQVALAEGLNPMRHIANSATVLTRPDLAFDMVRTGIAMYGLNPVPQQEDLRPVMTFRSSVAQVKRIPAGESVSYGGTWTAPRDVTLALVPVGYADGVPRGLSGRLEVWLAGNRRPVVGRVCMDQIVVECGDDHVSPGDEVILFGPGDRGEPTARQWADSLGTIDYEIVTNMYRPRVRRRYLGAR</sequence>
<evidence type="ECO:0000256" key="4">
    <source>
        <dbReference type="HAMAP-Rule" id="MF_01201"/>
    </source>
</evidence>
<feature type="active site" description="Proton acceptor; specific for D-alanine" evidence="4">
    <location>
        <position position="38"/>
    </location>
</feature>
<dbReference type="PRINTS" id="PR00992">
    <property type="entry name" value="ALARACEMASE"/>
</dbReference>
<evidence type="ECO:0000313" key="7">
    <source>
        <dbReference type="Proteomes" id="UP001519332"/>
    </source>
</evidence>
<dbReference type="EC" id="5.1.1.1" evidence="4"/>
<comment type="similarity">
    <text evidence="4">Belongs to the alanine racemase family.</text>
</comment>
<feature type="modified residue" description="N6-(pyridoxal phosphate)lysine" evidence="4">
    <location>
        <position position="38"/>
    </location>
</feature>
<feature type="binding site" evidence="4">
    <location>
        <position position="298"/>
    </location>
    <ligand>
        <name>substrate</name>
    </ligand>
</feature>
<comment type="function">
    <text evidence="4">Catalyzes the interconversion of L-alanine and D-alanine. May also act on other amino acids.</text>
</comment>
<dbReference type="PANTHER" id="PTHR30511">
    <property type="entry name" value="ALANINE RACEMASE"/>
    <property type="match status" value="1"/>
</dbReference>
<dbReference type="InterPro" id="IPR001608">
    <property type="entry name" value="Ala_racemase_N"/>
</dbReference>
<dbReference type="SUPFAM" id="SSF50621">
    <property type="entry name" value="Alanine racemase C-terminal domain-like"/>
    <property type="match status" value="1"/>
</dbReference>
<dbReference type="RefSeq" id="WP_209638029.1">
    <property type="nucleotide sequence ID" value="NZ_JAGINW010000001.1"/>
</dbReference>
<evidence type="ECO:0000256" key="2">
    <source>
        <dbReference type="ARBA" id="ARBA00022898"/>
    </source>
</evidence>
<dbReference type="InterPro" id="IPR029066">
    <property type="entry name" value="PLP-binding_barrel"/>
</dbReference>
<accession>A0ABS4TFB5</accession>
<dbReference type="GO" id="GO:0008784">
    <property type="term" value="F:alanine racemase activity"/>
    <property type="evidence" value="ECO:0007669"/>
    <property type="project" value="UniProtKB-EC"/>
</dbReference>
<comment type="catalytic activity">
    <reaction evidence="4">
        <text>L-alanine = D-alanine</text>
        <dbReference type="Rhea" id="RHEA:20249"/>
        <dbReference type="ChEBI" id="CHEBI:57416"/>
        <dbReference type="ChEBI" id="CHEBI:57972"/>
        <dbReference type="EC" id="5.1.1.1"/>
    </reaction>
</comment>
<comment type="pathway">
    <text evidence="4">Amino-acid biosynthesis; D-alanine biosynthesis; D-alanine from L-alanine: step 1/1.</text>
</comment>